<comment type="caution">
    <text evidence="1">The sequence shown here is derived from an EMBL/GenBank/DDBJ whole genome shotgun (WGS) entry which is preliminary data.</text>
</comment>
<name>A8SLF7_9FIRM</name>
<sequence length="47" mass="5328">MKESINNPGKSKIIDVAVISDKNKNKLIIMYVLICNKKLFIIKTPPL</sequence>
<proteinExistence type="predicted"/>
<evidence type="ECO:0000313" key="2">
    <source>
        <dbReference type="Proteomes" id="UP000003162"/>
    </source>
</evidence>
<gene>
    <name evidence="1" type="ORF">PEPMIC_00969</name>
</gene>
<dbReference type="Proteomes" id="UP000003162">
    <property type="component" value="Unassembled WGS sequence"/>
</dbReference>
<dbReference type="EMBL" id="ABEE02000016">
    <property type="protein sequence ID" value="EDP24386.1"/>
    <property type="molecule type" value="Genomic_DNA"/>
</dbReference>
<dbReference type="AlphaFoldDB" id="A8SLF7"/>
<protein>
    <submittedName>
        <fullName evidence="1">Uncharacterized protein</fullName>
    </submittedName>
</protein>
<accession>A8SLF7</accession>
<evidence type="ECO:0000313" key="1">
    <source>
        <dbReference type="EMBL" id="EDP24386.1"/>
    </source>
</evidence>
<dbReference type="HOGENOM" id="CLU_3171237_0_0_9"/>
<organism evidence="1 2">
    <name type="scientific">Parvimonas micra ATCC 33270</name>
    <dbReference type="NCBI Taxonomy" id="411465"/>
    <lineage>
        <taxon>Bacteria</taxon>
        <taxon>Bacillati</taxon>
        <taxon>Bacillota</taxon>
        <taxon>Tissierellia</taxon>
        <taxon>Tissierellales</taxon>
        <taxon>Peptoniphilaceae</taxon>
        <taxon>Parvimonas</taxon>
    </lineage>
</organism>
<reference evidence="1 2" key="2">
    <citation type="submission" date="2007-09" db="EMBL/GenBank/DDBJ databases">
        <authorList>
            <person name="Fulton L."/>
            <person name="Clifton S."/>
            <person name="Fulton B."/>
            <person name="Xu J."/>
            <person name="Minx P."/>
            <person name="Pepin K.H."/>
            <person name="Johnson M."/>
            <person name="Thiruvilangam P."/>
            <person name="Bhonagiri V."/>
            <person name="Nash W.E."/>
            <person name="Mardis E.R."/>
            <person name="Wilson R.K."/>
        </authorList>
    </citation>
    <scope>NUCLEOTIDE SEQUENCE [LARGE SCALE GENOMIC DNA]</scope>
    <source>
        <strain evidence="1 2">ATCC 33270</strain>
    </source>
</reference>
<reference evidence="1 2" key="1">
    <citation type="submission" date="2007-09" db="EMBL/GenBank/DDBJ databases">
        <title>Draft genome sequence of Peptostreptococcus micros (ATCC 33270).</title>
        <authorList>
            <person name="Sudarsanam P."/>
            <person name="Ley R."/>
            <person name="Guruge J."/>
            <person name="Turnbaugh P.J."/>
            <person name="Mahowald M."/>
            <person name="Liep D."/>
            <person name="Gordon J."/>
        </authorList>
    </citation>
    <scope>NUCLEOTIDE SEQUENCE [LARGE SCALE GENOMIC DNA]</scope>
    <source>
        <strain evidence="1 2">ATCC 33270</strain>
    </source>
</reference>